<evidence type="ECO:0000256" key="7">
    <source>
        <dbReference type="SAM" id="MobiDB-lite"/>
    </source>
</evidence>
<organism evidence="8 9">
    <name type="scientific">Fuerstiella marisgermanici</name>
    <dbReference type="NCBI Taxonomy" id="1891926"/>
    <lineage>
        <taxon>Bacteria</taxon>
        <taxon>Pseudomonadati</taxon>
        <taxon>Planctomycetota</taxon>
        <taxon>Planctomycetia</taxon>
        <taxon>Planctomycetales</taxon>
        <taxon>Planctomycetaceae</taxon>
        <taxon>Fuerstiella</taxon>
    </lineage>
</organism>
<dbReference type="InterPro" id="IPR014721">
    <property type="entry name" value="Ribsml_uS5_D2-typ_fold_subgr"/>
</dbReference>
<dbReference type="AlphaFoldDB" id="A0A1P8WLR8"/>
<dbReference type="RefSeq" id="WP_083732262.1">
    <property type="nucleotide sequence ID" value="NZ_CP017641.1"/>
</dbReference>
<dbReference type="FunFam" id="3.30.230.10:FF:000001">
    <property type="entry name" value="30S ribosomal protein S9"/>
    <property type="match status" value="1"/>
</dbReference>
<evidence type="ECO:0000256" key="2">
    <source>
        <dbReference type="ARBA" id="ARBA00022980"/>
    </source>
</evidence>
<keyword evidence="9" id="KW-1185">Reference proteome</keyword>
<dbReference type="PROSITE" id="PS00360">
    <property type="entry name" value="RIBOSOMAL_S9"/>
    <property type="match status" value="1"/>
</dbReference>
<dbReference type="InterPro" id="IPR020568">
    <property type="entry name" value="Ribosomal_Su5_D2-typ_SF"/>
</dbReference>
<gene>
    <name evidence="5" type="primary">rpsI</name>
    <name evidence="8" type="ORF">Fuma_04660</name>
</gene>
<dbReference type="NCBIfam" id="NF001099">
    <property type="entry name" value="PRK00132.1"/>
    <property type="match status" value="1"/>
</dbReference>
<dbReference type="GO" id="GO:0022627">
    <property type="term" value="C:cytosolic small ribosomal subunit"/>
    <property type="evidence" value="ECO:0007669"/>
    <property type="project" value="TreeGrafter"/>
</dbReference>
<dbReference type="EMBL" id="CP017641">
    <property type="protein sequence ID" value="APZ95008.1"/>
    <property type="molecule type" value="Genomic_DNA"/>
</dbReference>
<dbReference type="PANTHER" id="PTHR21569">
    <property type="entry name" value="RIBOSOMAL PROTEIN S9"/>
    <property type="match status" value="1"/>
</dbReference>
<dbReference type="Gene3D" id="3.30.230.10">
    <property type="match status" value="1"/>
</dbReference>
<evidence type="ECO:0000256" key="3">
    <source>
        <dbReference type="ARBA" id="ARBA00023274"/>
    </source>
</evidence>
<evidence type="ECO:0000313" key="9">
    <source>
        <dbReference type="Proteomes" id="UP000187735"/>
    </source>
</evidence>
<dbReference type="InterPro" id="IPR020574">
    <property type="entry name" value="Ribosomal_uS9_CS"/>
</dbReference>
<keyword evidence="3 5" id="KW-0687">Ribonucleoprotein</keyword>
<dbReference type="InterPro" id="IPR000754">
    <property type="entry name" value="Ribosomal_uS9"/>
</dbReference>
<evidence type="ECO:0000313" key="8">
    <source>
        <dbReference type="EMBL" id="APZ95008.1"/>
    </source>
</evidence>
<evidence type="ECO:0000256" key="1">
    <source>
        <dbReference type="ARBA" id="ARBA00005251"/>
    </source>
</evidence>
<dbReference type="HAMAP" id="MF_00532_B">
    <property type="entry name" value="Ribosomal_uS9_B"/>
    <property type="match status" value="1"/>
</dbReference>
<dbReference type="STRING" id="1891926.Fuma_04660"/>
<dbReference type="PANTHER" id="PTHR21569:SF1">
    <property type="entry name" value="SMALL RIBOSOMAL SUBUNIT PROTEIN US9M"/>
    <property type="match status" value="1"/>
</dbReference>
<feature type="compositionally biased region" description="Low complexity" evidence="7">
    <location>
        <begin position="21"/>
        <end position="48"/>
    </location>
</feature>
<dbReference type="GO" id="GO:0003735">
    <property type="term" value="F:structural constituent of ribosome"/>
    <property type="evidence" value="ECO:0007669"/>
    <property type="project" value="InterPro"/>
</dbReference>
<dbReference type="SUPFAM" id="SSF54211">
    <property type="entry name" value="Ribosomal protein S5 domain 2-like"/>
    <property type="match status" value="1"/>
</dbReference>
<reference evidence="8 9" key="1">
    <citation type="journal article" date="2016" name="Front. Microbiol.">
        <title>Fuerstia marisgermanicae gen. nov., sp. nov., an Unusual Member of the Phylum Planctomycetes from the German Wadden Sea.</title>
        <authorList>
            <person name="Kohn T."/>
            <person name="Heuer A."/>
            <person name="Jogler M."/>
            <person name="Vollmers J."/>
            <person name="Boedeker C."/>
            <person name="Bunk B."/>
            <person name="Rast P."/>
            <person name="Borchert D."/>
            <person name="Glockner I."/>
            <person name="Freese H.M."/>
            <person name="Klenk H.P."/>
            <person name="Overmann J."/>
            <person name="Kaster A.K."/>
            <person name="Rohde M."/>
            <person name="Wiegand S."/>
            <person name="Jogler C."/>
        </authorList>
    </citation>
    <scope>NUCLEOTIDE SEQUENCE [LARGE SCALE GENOMIC DNA]</scope>
    <source>
        <strain evidence="8 9">NH11</strain>
    </source>
</reference>
<proteinExistence type="inferred from homology"/>
<sequence length="207" mass="22030">MSTDSPTNEEPQDESVTPEVSAESTASEQPEAAAPEVPATEVPATEVPSGDLPELTLGGGTAPVTDPDHVPTVRGKIDRFGVAMGTGRRKSSVARVRVKEGSGQLVINGRSLDEYFCVERDRQMVLAPIQLVGKEGKVDVSIRVNGGGTTGQTGAIVLGLGRALQTLEPTAHADLAAAGYLTRDSRMVERKKYGLRKARRSYQFSKR</sequence>
<dbReference type="Proteomes" id="UP000187735">
    <property type="component" value="Chromosome"/>
</dbReference>
<dbReference type="KEGG" id="fmr:Fuma_04660"/>
<evidence type="ECO:0000256" key="4">
    <source>
        <dbReference type="ARBA" id="ARBA00035259"/>
    </source>
</evidence>
<dbReference type="OrthoDB" id="9803965at2"/>
<protein>
    <recommendedName>
        <fullName evidence="4 5">Small ribosomal subunit protein uS9</fullName>
    </recommendedName>
</protein>
<comment type="similarity">
    <text evidence="1 5 6">Belongs to the universal ribosomal protein uS9 family.</text>
</comment>
<dbReference type="GO" id="GO:0006412">
    <property type="term" value="P:translation"/>
    <property type="evidence" value="ECO:0007669"/>
    <property type="project" value="UniProtKB-UniRule"/>
</dbReference>
<accession>A0A1P8WLR8</accession>
<dbReference type="GO" id="GO:0003723">
    <property type="term" value="F:RNA binding"/>
    <property type="evidence" value="ECO:0007669"/>
    <property type="project" value="TreeGrafter"/>
</dbReference>
<dbReference type="InterPro" id="IPR023035">
    <property type="entry name" value="Ribosomal_uS9_bac/plastid"/>
</dbReference>
<evidence type="ECO:0000256" key="6">
    <source>
        <dbReference type="RuleBase" id="RU003815"/>
    </source>
</evidence>
<dbReference type="Pfam" id="PF00380">
    <property type="entry name" value="Ribosomal_S9"/>
    <property type="match status" value="1"/>
</dbReference>
<feature type="region of interest" description="Disordered" evidence="7">
    <location>
        <begin position="1"/>
        <end position="71"/>
    </location>
</feature>
<keyword evidence="2 5" id="KW-0689">Ribosomal protein</keyword>
<name>A0A1P8WLR8_9PLAN</name>
<evidence type="ECO:0000256" key="5">
    <source>
        <dbReference type="HAMAP-Rule" id="MF_00532"/>
    </source>
</evidence>